<reference evidence="1 2" key="1">
    <citation type="journal article" name="Sci. Rep.">
        <title>Genome-scale phylogenetic analyses confirm Olpidium as the closest living zoosporic fungus to the non-flagellated, terrestrial fungi.</title>
        <authorList>
            <person name="Chang Y."/>
            <person name="Rochon D."/>
            <person name="Sekimoto S."/>
            <person name="Wang Y."/>
            <person name="Chovatia M."/>
            <person name="Sandor L."/>
            <person name="Salamov A."/>
            <person name="Grigoriev I.V."/>
            <person name="Stajich J.E."/>
            <person name="Spatafora J.W."/>
        </authorList>
    </citation>
    <scope>NUCLEOTIDE SEQUENCE [LARGE SCALE GENOMIC DNA]</scope>
    <source>
        <strain evidence="1">S191</strain>
    </source>
</reference>
<name>A0A8H7ZUJ9_9FUNG</name>
<evidence type="ECO:0000313" key="2">
    <source>
        <dbReference type="Proteomes" id="UP000673691"/>
    </source>
</evidence>
<organism evidence="1 2">
    <name type="scientific">Olpidium bornovanus</name>
    <dbReference type="NCBI Taxonomy" id="278681"/>
    <lineage>
        <taxon>Eukaryota</taxon>
        <taxon>Fungi</taxon>
        <taxon>Fungi incertae sedis</taxon>
        <taxon>Olpidiomycota</taxon>
        <taxon>Olpidiomycotina</taxon>
        <taxon>Olpidiomycetes</taxon>
        <taxon>Olpidiales</taxon>
        <taxon>Olpidiaceae</taxon>
        <taxon>Olpidium</taxon>
    </lineage>
</organism>
<dbReference type="Proteomes" id="UP000673691">
    <property type="component" value="Unassembled WGS sequence"/>
</dbReference>
<sequence length="96" mass="10633">MFAMVAVEEVVQMPAGKVVDRGRGRRCPALPELEALVPGARHDRLAVGRDGRVQHASVVGGDGGQGGQRRVGVHAHGVLVRLVRCRRRRRRRRRSR</sequence>
<dbReference type="AlphaFoldDB" id="A0A8H7ZUJ9"/>
<accession>A0A8H7ZUJ9</accession>
<evidence type="ECO:0000313" key="1">
    <source>
        <dbReference type="EMBL" id="KAG5459913.1"/>
    </source>
</evidence>
<gene>
    <name evidence="1" type="ORF">BJ554DRAFT_8108</name>
</gene>
<keyword evidence="2" id="KW-1185">Reference proteome</keyword>
<proteinExistence type="predicted"/>
<comment type="caution">
    <text evidence="1">The sequence shown here is derived from an EMBL/GenBank/DDBJ whole genome shotgun (WGS) entry which is preliminary data.</text>
</comment>
<dbReference type="EMBL" id="JAEFCI010006078">
    <property type="protein sequence ID" value="KAG5459913.1"/>
    <property type="molecule type" value="Genomic_DNA"/>
</dbReference>
<protein>
    <submittedName>
        <fullName evidence="1">Uncharacterized protein</fullName>
    </submittedName>
</protein>